<accession>A0A0U4WM80</accession>
<dbReference type="AlphaFoldDB" id="A0A0U4WM80"/>
<dbReference type="Proteomes" id="UP000078356">
    <property type="component" value="Unassembled WGS sequence"/>
</dbReference>
<name>A0A0U4WM80_9PSED</name>
<protein>
    <submittedName>
        <fullName evidence="1">Uncharacterized protein</fullName>
    </submittedName>
</protein>
<dbReference type="OrthoDB" id="6889961at2"/>
<evidence type="ECO:0000313" key="2">
    <source>
        <dbReference type="EMBL" id="OAN30654.1"/>
    </source>
</evidence>
<gene>
    <name evidence="2" type="ORF">A4V15_15495</name>
    <name evidence="1" type="ORF">APT59_15665</name>
</gene>
<dbReference type="Proteomes" id="UP000064137">
    <property type="component" value="Chromosome"/>
</dbReference>
<dbReference type="EMBL" id="LWCR01000008">
    <property type="protein sequence ID" value="OAN30654.1"/>
    <property type="molecule type" value="Genomic_DNA"/>
</dbReference>
<reference evidence="1 3" key="1">
    <citation type="submission" date="2016-01" db="EMBL/GenBank/DDBJ databases">
        <title>Annotation of Pseudomonas oryzihabitans USDA-ARS-USMARC-56511.</title>
        <authorList>
            <person name="Harhay G.P."/>
            <person name="Harhay D.M."/>
            <person name="Smith T.P.L."/>
            <person name="Bono J.L."/>
            <person name="Heaton M.P."/>
            <person name="Clawson M.L."/>
            <person name="Chitko-Mckown C.G."/>
            <person name="Capik S.F."/>
            <person name="DeDonder K.D."/>
            <person name="Apley M.D."/>
            <person name="Lubbers B.V."/>
            <person name="White B.J."/>
            <person name="Larson R.L."/>
        </authorList>
    </citation>
    <scope>NUCLEOTIDE SEQUENCE [LARGE SCALE GENOMIC DNA]</scope>
    <source>
        <strain evidence="1 3">USDA-ARS-USMARC-56511</strain>
    </source>
</reference>
<proteinExistence type="predicted"/>
<sequence>MSRLSRSMHGYQLIQPDAQLDLFACREGRVHIVARQLELGSPTDRTLCGTLLPARPRLHPLDRRGLALKTLCPACLQRLQGAKRGLPNPLQAF</sequence>
<dbReference type="RefSeq" id="WP_017641915.1">
    <property type="nucleotide sequence ID" value="NZ_CP013987.1"/>
</dbReference>
<dbReference type="KEGG" id="por:APT59_15665"/>
<reference evidence="2 4" key="2">
    <citation type="submission" date="2016-04" db="EMBL/GenBank/DDBJ databases">
        <title>Draft Genome Sequences of Staphylococcus capitis Strain H36, S. capitis Strain H65, S. cohnii Strain H62, S. hominis Strain H69, Mycobacterium iranicum Strain H39, Plantibacter sp. Strain H53, Pseudomonas oryzihabitans Strain H72, and Microbacterium sp. Strain H83, isolated from residential settings.</title>
        <authorList>
            <person name="Lymperopoulou D."/>
            <person name="Adams R.I."/>
            <person name="Lindow S."/>
            <person name="Coil D.A."/>
            <person name="Jospin G."/>
            <person name="Eisen J.A."/>
        </authorList>
    </citation>
    <scope>NUCLEOTIDE SEQUENCE [LARGE SCALE GENOMIC DNA]</scope>
    <source>
        <strain evidence="2 4">H72</strain>
    </source>
</reference>
<dbReference type="EMBL" id="CP013987">
    <property type="protein sequence ID" value="ALZ85564.1"/>
    <property type="molecule type" value="Genomic_DNA"/>
</dbReference>
<organism evidence="1 3">
    <name type="scientific">Pseudomonas oryzihabitans</name>
    <dbReference type="NCBI Taxonomy" id="47885"/>
    <lineage>
        <taxon>Bacteria</taxon>
        <taxon>Pseudomonadati</taxon>
        <taxon>Pseudomonadota</taxon>
        <taxon>Gammaproteobacteria</taxon>
        <taxon>Pseudomonadales</taxon>
        <taxon>Pseudomonadaceae</taxon>
        <taxon>Pseudomonas</taxon>
    </lineage>
</organism>
<evidence type="ECO:0000313" key="1">
    <source>
        <dbReference type="EMBL" id="ALZ85564.1"/>
    </source>
</evidence>
<evidence type="ECO:0000313" key="4">
    <source>
        <dbReference type="Proteomes" id="UP000078356"/>
    </source>
</evidence>
<evidence type="ECO:0000313" key="3">
    <source>
        <dbReference type="Proteomes" id="UP000064137"/>
    </source>
</evidence>